<dbReference type="InterPro" id="IPR008000">
    <property type="entry name" value="Rham/fucose_mutarotase"/>
</dbReference>
<evidence type="ECO:0000313" key="2">
    <source>
        <dbReference type="Proteomes" id="UP000316905"/>
    </source>
</evidence>
<dbReference type="InterPro" id="IPR011008">
    <property type="entry name" value="Dimeric_a/b-barrel"/>
</dbReference>
<sequence length="117" mass="13533">MNTRYCLALDLKEDPALIAEYERLHQRLWPEIDTHLRSAGIQDMQLYRLGTRLVMIMDVIPGFNFEAFDAAAAANPKVQEWEALMWRYQAPTPWTPEGSKWIPMQKIFGLADQPAPD</sequence>
<keyword evidence="2" id="KW-1185">Reference proteome</keyword>
<protein>
    <submittedName>
        <fullName evidence="1">L-rhamnose mutarotase</fullName>
    </submittedName>
</protein>
<dbReference type="PANTHER" id="PTHR43239">
    <property type="entry name" value="UPF0734 PROTEIN DDB_G0273871/DDB_G0273177"/>
    <property type="match status" value="1"/>
</dbReference>
<comment type="caution">
    <text evidence="1">The sequence shown here is derived from an EMBL/GenBank/DDBJ whole genome shotgun (WGS) entry which is preliminary data.</text>
</comment>
<dbReference type="OrthoDB" id="7272712at2"/>
<dbReference type="GO" id="GO:0016857">
    <property type="term" value="F:racemase and epimerase activity, acting on carbohydrates and derivatives"/>
    <property type="evidence" value="ECO:0007669"/>
    <property type="project" value="InterPro"/>
</dbReference>
<dbReference type="RefSeq" id="WP_145137062.1">
    <property type="nucleotide sequence ID" value="NZ_VLKY01000001.1"/>
</dbReference>
<dbReference type="PANTHER" id="PTHR43239:SF1">
    <property type="entry name" value="UPF0734 PROTEIN DDB_G0273871_DDB_G0273177"/>
    <property type="match status" value="1"/>
</dbReference>
<proteinExistence type="predicted"/>
<dbReference type="InterPro" id="IPR052996">
    <property type="entry name" value="Carb_Metab_Mutarotase"/>
</dbReference>
<name>A0A562QPF3_9PSED</name>
<dbReference type="Proteomes" id="UP000316905">
    <property type="component" value="Unassembled WGS sequence"/>
</dbReference>
<dbReference type="EMBL" id="VLKY01000001">
    <property type="protein sequence ID" value="TWI58629.1"/>
    <property type="molecule type" value="Genomic_DNA"/>
</dbReference>
<dbReference type="SUPFAM" id="SSF54909">
    <property type="entry name" value="Dimeric alpha+beta barrel"/>
    <property type="match status" value="1"/>
</dbReference>
<accession>A0A562QPF3</accession>
<evidence type="ECO:0000313" key="1">
    <source>
        <dbReference type="EMBL" id="TWI58629.1"/>
    </source>
</evidence>
<gene>
    <name evidence="1" type="ORF">IQ22_00337</name>
</gene>
<dbReference type="AlphaFoldDB" id="A0A562QPF3"/>
<reference evidence="1 2" key="1">
    <citation type="journal article" date="2015" name="Stand. Genomic Sci.">
        <title>Genomic Encyclopedia of Bacterial and Archaeal Type Strains, Phase III: the genomes of soil and plant-associated and newly described type strains.</title>
        <authorList>
            <person name="Whitman W.B."/>
            <person name="Woyke T."/>
            <person name="Klenk H.P."/>
            <person name="Zhou Y."/>
            <person name="Lilburn T.G."/>
            <person name="Beck B.J."/>
            <person name="De Vos P."/>
            <person name="Vandamme P."/>
            <person name="Eisen J.A."/>
            <person name="Garrity G."/>
            <person name="Hugenholtz P."/>
            <person name="Kyrpides N.C."/>
        </authorList>
    </citation>
    <scope>NUCLEOTIDE SEQUENCE [LARGE SCALE GENOMIC DNA]</scope>
    <source>
        <strain evidence="1 2">CGMCC 1.6858</strain>
    </source>
</reference>
<dbReference type="Gene3D" id="3.30.70.100">
    <property type="match status" value="1"/>
</dbReference>
<organism evidence="1 2">
    <name type="scientific">Pseudomonas duriflava</name>
    <dbReference type="NCBI Taxonomy" id="459528"/>
    <lineage>
        <taxon>Bacteria</taxon>
        <taxon>Pseudomonadati</taxon>
        <taxon>Pseudomonadota</taxon>
        <taxon>Gammaproteobacteria</taxon>
        <taxon>Pseudomonadales</taxon>
        <taxon>Pseudomonadaceae</taxon>
        <taxon>Pseudomonas</taxon>
    </lineage>
</organism>
<dbReference type="Pfam" id="PF05336">
    <property type="entry name" value="rhaM"/>
    <property type="match status" value="1"/>
</dbReference>